<dbReference type="Pfam" id="PF01339">
    <property type="entry name" value="CheB_methylest"/>
    <property type="match status" value="1"/>
</dbReference>
<dbReference type="InterPro" id="IPR000780">
    <property type="entry name" value="CheR_MeTrfase"/>
</dbReference>
<evidence type="ECO:0000259" key="4">
    <source>
        <dbReference type="PROSITE" id="PS50122"/>
    </source>
</evidence>
<dbReference type="InterPro" id="IPR000673">
    <property type="entry name" value="Sig_transdc_resp-reg_Me-estase"/>
</dbReference>
<dbReference type="PANTHER" id="PTHR24422">
    <property type="entry name" value="CHEMOTAXIS PROTEIN METHYLTRANSFERASE"/>
    <property type="match status" value="1"/>
</dbReference>
<evidence type="ECO:0000256" key="2">
    <source>
        <dbReference type="SAM" id="Coils"/>
    </source>
</evidence>
<dbReference type="EMBL" id="JAGTUU010000003">
    <property type="protein sequence ID" value="MBS0124179.1"/>
    <property type="molecule type" value="Genomic_DNA"/>
</dbReference>
<evidence type="ECO:0000313" key="6">
    <source>
        <dbReference type="EMBL" id="MBS0124179.1"/>
    </source>
</evidence>
<keyword evidence="7" id="KW-1185">Reference proteome</keyword>
<evidence type="ECO:0000259" key="5">
    <source>
        <dbReference type="PROSITE" id="PS50123"/>
    </source>
</evidence>
<dbReference type="SUPFAM" id="SSF52738">
    <property type="entry name" value="Methylesterase CheB, C-terminal domain"/>
    <property type="match status" value="1"/>
</dbReference>
<dbReference type="PANTHER" id="PTHR24422:SF27">
    <property type="entry name" value="PROTEIN-GLUTAMATE O-METHYLTRANSFERASE"/>
    <property type="match status" value="1"/>
</dbReference>
<feature type="region of interest" description="Disordered" evidence="3">
    <location>
        <begin position="1"/>
        <end position="34"/>
    </location>
</feature>
<dbReference type="InterPro" id="IPR013656">
    <property type="entry name" value="PAS_4"/>
</dbReference>
<dbReference type="CDD" id="cd00130">
    <property type="entry name" value="PAS"/>
    <property type="match status" value="1"/>
</dbReference>
<dbReference type="Proteomes" id="UP000681356">
    <property type="component" value="Unassembled WGS sequence"/>
</dbReference>
<dbReference type="InterPro" id="IPR035909">
    <property type="entry name" value="CheB_C"/>
</dbReference>
<dbReference type="InterPro" id="IPR035965">
    <property type="entry name" value="PAS-like_dom_sf"/>
</dbReference>
<feature type="active site" evidence="1">
    <location>
        <position position="75"/>
    </location>
</feature>
<dbReference type="Gene3D" id="3.40.50.150">
    <property type="entry name" value="Vaccinia Virus protein VP39"/>
    <property type="match status" value="1"/>
</dbReference>
<protein>
    <submittedName>
        <fullName evidence="6">PAS domain-containing protein</fullName>
    </submittedName>
</protein>
<dbReference type="Gene3D" id="3.40.50.180">
    <property type="entry name" value="Methylesterase CheB, C-terminal domain"/>
    <property type="match status" value="1"/>
</dbReference>
<organism evidence="6 7">
    <name type="scientific">Thetidibacter halocola</name>
    <dbReference type="NCBI Taxonomy" id="2827239"/>
    <lineage>
        <taxon>Bacteria</taxon>
        <taxon>Pseudomonadati</taxon>
        <taxon>Pseudomonadota</taxon>
        <taxon>Alphaproteobacteria</taxon>
        <taxon>Rhodobacterales</taxon>
        <taxon>Roseobacteraceae</taxon>
        <taxon>Thetidibacter</taxon>
    </lineage>
</organism>
<dbReference type="Pfam" id="PF01739">
    <property type="entry name" value="CheR"/>
    <property type="match status" value="1"/>
</dbReference>
<dbReference type="CDD" id="cd16434">
    <property type="entry name" value="CheB-CheR_fusion"/>
    <property type="match status" value="1"/>
</dbReference>
<keyword evidence="2" id="KW-0175">Coiled coil</keyword>
<dbReference type="GO" id="GO:0006935">
    <property type="term" value="P:chemotaxis"/>
    <property type="evidence" value="ECO:0007669"/>
    <property type="project" value="UniProtKB-UniRule"/>
</dbReference>
<evidence type="ECO:0000313" key="7">
    <source>
        <dbReference type="Proteomes" id="UP000681356"/>
    </source>
</evidence>
<proteinExistence type="predicted"/>
<dbReference type="InterPro" id="IPR050903">
    <property type="entry name" value="Bact_Chemotaxis_MeTrfase"/>
</dbReference>
<dbReference type="Pfam" id="PF08448">
    <property type="entry name" value="PAS_4"/>
    <property type="match status" value="1"/>
</dbReference>
<feature type="domain" description="CheR-type methyltransferase" evidence="5">
    <location>
        <begin position="257"/>
        <end position="487"/>
    </location>
</feature>
<feature type="active site" evidence="1">
    <location>
        <position position="166"/>
    </location>
</feature>
<feature type="domain" description="CheB-type methylesterase" evidence="4">
    <location>
        <begin position="39"/>
        <end position="224"/>
    </location>
</feature>
<dbReference type="PROSITE" id="PS50123">
    <property type="entry name" value="CHER"/>
    <property type="match status" value="1"/>
</dbReference>
<keyword evidence="1" id="KW-0145">Chemotaxis</keyword>
<dbReference type="GO" id="GO:0008984">
    <property type="term" value="F:protein-glutamate methylesterase activity"/>
    <property type="evidence" value="ECO:0007669"/>
    <property type="project" value="InterPro"/>
</dbReference>
<name>A0A8J7WFF4_9RHOB</name>
<dbReference type="AlphaFoldDB" id="A0A8J7WFF4"/>
<dbReference type="PRINTS" id="PR00996">
    <property type="entry name" value="CHERMTFRASE"/>
</dbReference>
<dbReference type="PROSITE" id="PS50122">
    <property type="entry name" value="CHEB"/>
    <property type="match status" value="1"/>
</dbReference>
<feature type="region of interest" description="Disordered" evidence="3">
    <location>
        <begin position="659"/>
        <end position="684"/>
    </location>
</feature>
<dbReference type="GO" id="GO:0000156">
    <property type="term" value="F:phosphorelay response regulator activity"/>
    <property type="evidence" value="ECO:0007669"/>
    <property type="project" value="InterPro"/>
</dbReference>
<feature type="active site" evidence="1">
    <location>
        <position position="48"/>
    </location>
</feature>
<evidence type="ECO:0000256" key="3">
    <source>
        <dbReference type="SAM" id="MobiDB-lite"/>
    </source>
</evidence>
<feature type="compositionally biased region" description="Basic and acidic residues" evidence="3">
    <location>
        <begin position="23"/>
        <end position="33"/>
    </location>
</feature>
<dbReference type="InterPro" id="IPR022641">
    <property type="entry name" value="CheR_N"/>
</dbReference>
<dbReference type="InterPro" id="IPR029063">
    <property type="entry name" value="SAM-dependent_MTases_sf"/>
</dbReference>
<dbReference type="SUPFAM" id="SSF55785">
    <property type="entry name" value="PYP-like sensor domain (PAS domain)"/>
    <property type="match status" value="2"/>
</dbReference>
<dbReference type="SMART" id="SM00138">
    <property type="entry name" value="MeTrc"/>
    <property type="match status" value="1"/>
</dbReference>
<keyword evidence="1" id="KW-0378">Hydrolase</keyword>
<reference evidence="6" key="1">
    <citation type="submission" date="2021-04" db="EMBL/GenBank/DDBJ databases">
        <authorList>
            <person name="Yoon J."/>
        </authorList>
    </citation>
    <scope>NUCLEOTIDE SEQUENCE</scope>
    <source>
        <strain evidence="6">KMU-90</strain>
    </source>
</reference>
<gene>
    <name evidence="6" type="ORF">KB874_08525</name>
</gene>
<comment type="caution">
    <text evidence="6">The sequence shown here is derived from an EMBL/GenBank/DDBJ whole genome shotgun (WGS) entry which is preliminary data.</text>
</comment>
<feature type="compositionally biased region" description="Basic and acidic residues" evidence="3">
    <location>
        <begin position="663"/>
        <end position="672"/>
    </location>
</feature>
<dbReference type="SUPFAM" id="SSF53335">
    <property type="entry name" value="S-adenosyl-L-methionine-dependent methyltransferases"/>
    <property type="match status" value="1"/>
</dbReference>
<accession>A0A8J7WFF4</accession>
<sequence length="1003" mass="109696">MIPATPDALRRPTGTNRPLNPTEDPRMDSRATEDAAANPGTIVALGASAGGLDALDRFFGAVDLPVNAAFVVIQHLAPEHETMMDKLLARHTQMPVQVAGHDMAVQTGHVYVIPPNAAMTIVGGRLKLAPRSNAGISLPINAFFDSLAQDCPDKAIGIVLSGTGSDGSLGARTLSEAGAWVMAQDPEGARFDGMPANAIATGAVDHVLSPEGLAQEVTSLCHSGLRPSSKSLRSEHVLDERDLLGSNLRTLSSLVQLNLPEYKPNTLLRRLERRLIACGIPDLHAYTAFLSSRPDEVTALRHEILIPVTAFFRDPDAFECLRDQVIVPLVEDRRDNHDDPIRVWATSCATGEEAYSIAILLLEAMENAECRAPLKFFATDVDPDYVARAGAGTFAAAQVATLPETVRERWFTRGTEGRTYTVVPRLRQSIVFSRHDLMSDAPFTNMDLITCRNMLIYLRIPAQERVMSRLSYALKADGTLFLGSSETPGRFSGDYNPVDQRSKIFRIKRRMPLLAPEATMALSSGLGRTREASWAAPDPRRGRPLVHVAQEKLCEAYAPPSILVDSARCVLHVFGRTEGLLAVRSGTPSLDLNQLLDPGLVPIVSTLMHSAIRDKKPQTASTRWALGHGDPEALTVSVVPLDDAAITVSNLLISFERSAPRARSAEPPRQIDPDQLSDMSSRHAADLERELELTRSNLNATIQELGTTNEELQASNEELMAANEELQSSNEELQSVNEELHTINAEYQAKIVEMNEINADLDSLARAAHIPLLFLDSDLRITRYTSEVLALFSLRETDIGRPITELTTNLHFEGLFDQIQRSMSEQTSLQHEVQSRDGREWMVTILPYTPTGASTVRVVISFIDLSSVLGLRDLRAVLDALPESVVVLDPDGTIVEVNSAWRDFSTRNGGSLSGTGPGIDYLEACRRAAPSDQYARRVLEGLEAILAGTRASFSQLYPCPSDGREQWFLLNATGLTKGGGVVTHYNLSDWIDPARIEHERGQN</sequence>
<dbReference type="Pfam" id="PF03705">
    <property type="entry name" value="CheR_N"/>
    <property type="match status" value="1"/>
</dbReference>
<dbReference type="Pfam" id="PF13596">
    <property type="entry name" value="PAS_10"/>
    <property type="match status" value="1"/>
</dbReference>
<dbReference type="SMART" id="SM00091">
    <property type="entry name" value="PAS"/>
    <property type="match status" value="2"/>
</dbReference>
<dbReference type="GO" id="GO:0008757">
    <property type="term" value="F:S-adenosylmethionine-dependent methyltransferase activity"/>
    <property type="evidence" value="ECO:0007669"/>
    <property type="project" value="InterPro"/>
</dbReference>
<dbReference type="InterPro" id="IPR000014">
    <property type="entry name" value="PAS"/>
</dbReference>
<dbReference type="SUPFAM" id="SSF47757">
    <property type="entry name" value="Chemotaxis receptor methyltransferase CheR, N-terminal domain"/>
    <property type="match status" value="1"/>
</dbReference>
<evidence type="ECO:0000256" key="1">
    <source>
        <dbReference type="PROSITE-ProRule" id="PRU00050"/>
    </source>
</evidence>
<dbReference type="InterPro" id="IPR022642">
    <property type="entry name" value="CheR_C"/>
</dbReference>
<dbReference type="Gene3D" id="3.30.450.20">
    <property type="entry name" value="PAS domain"/>
    <property type="match status" value="2"/>
</dbReference>
<dbReference type="GO" id="GO:0005737">
    <property type="term" value="C:cytoplasm"/>
    <property type="evidence" value="ECO:0007669"/>
    <property type="project" value="InterPro"/>
</dbReference>
<feature type="coiled-coil region" evidence="2">
    <location>
        <begin position="684"/>
        <end position="750"/>
    </location>
</feature>